<evidence type="ECO:0000259" key="1">
    <source>
        <dbReference type="Pfam" id="PF03078"/>
    </source>
</evidence>
<sequence>MKNAFKKAKKAVSKAGQHIHWLTSEGGSGSASRHAASERMFISTEEPEEFQTLSTHRPILILDSQLVLRTQEEAKALRLLNQKTYALTKCFDEDLLVDTGMRKEFNEVFEAIGWSDFAKIPEGGIMLLTKEFLMMLRTDTQRDGTYVWFRLFNTNYELTLCQFNNLLDFSPQCTLSEDIAGFSLAEFWQELVGPDAPRKKSIAHIRHPTLWFLARWLTMVVFPRDDTRCVTIEDVRCLYAMWKKIKFAPTLSLVRRWQELAQSGHIISIMSFVTRIANGLGIIPNATIPFMPNDPTLVVKESHFIHAHFLRKDINGKYIMTFRGCDFELPLPAPWSPSQNQEETVSLES</sequence>
<dbReference type="PANTHER" id="PTHR48243">
    <property type="entry name" value="AMINOTRANSFERASE-LIKE PLANT MOBILE DOMAIN-CONTAINING PROTEIN"/>
    <property type="match status" value="1"/>
</dbReference>
<accession>A0AAQ3XC35</accession>
<name>A0AAQ3XC35_PASNO</name>
<dbReference type="AlphaFoldDB" id="A0AAQ3XC35"/>
<evidence type="ECO:0000313" key="3">
    <source>
        <dbReference type="Proteomes" id="UP001341281"/>
    </source>
</evidence>
<dbReference type="Proteomes" id="UP001341281">
    <property type="component" value="Chromosome 09"/>
</dbReference>
<dbReference type="EMBL" id="CP144753">
    <property type="protein sequence ID" value="WVZ94236.1"/>
    <property type="molecule type" value="Genomic_DNA"/>
</dbReference>
<organism evidence="2 3">
    <name type="scientific">Paspalum notatum var. saurae</name>
    <dbReference type="NCBI Taxonomy" id="547442"/>
    <lineage>
        <taxon>Eukaryota</taxon>
        <taxon>Viridiplantae</taxon>
        <taxon>Streptophyta</taxon>
        <taxon>Embryophyta</taxon>
        <taxon>Tracheophyta</taxon>
        <taxon>Spermatophyta</taxon>
        <taxon>Magnoliopsida</taxon>
        <taxon>Liliopsida</taxon>
        <taxon>Poales</taxon>
        <taxon>Poaceae</taxon>
        <taxon>PACMAD clade</taxon>
        <taxon>Panicoideae</taxon>
        <taxon>Andropogonodae</taxon>
        <taxon>Paspaleae</taxon>
        <taxon>Paspalinae</taxon>
        <taxon>Paspalum</taxon>
    </lineage>
</organism>
<dbReference type="PANTHER" id="PTHR48243:SF1">
    <property type="entry name" value="AMINOTRANSFERASE-LIKE PLANT MOBILE DOMAIN-CONTAINING PROTEIN"/>
    <property type="match status" value="1"/>
</dbReference>
<dbReference type="InterPro" id="IPR004312">
    <property type="entry name" value="ATHILA_Orf1_C"/>
</dbReference>
<keyword evidence="3" id="KW-1185">Reference proteome</keyword>
<gene>
    <name evidence="2" type="ORF">U9M48_040150</name>
</gene>
<reference evidence="2 3" key="1">
    <citation type="submission" date="2024-02" db="EMBL/GenBank/DDBJ databases">
        <title>High-quality chromosome-scale genome assembly of Pensacola bahiagrass (Paspalum notatum Flugge var. saurae).</title>
        <authorList>
            <person name="Vega J.M."/>
            <person name="Podio M."/>
            <person name="Orjuela J."/>
            <person name="Siena L.A."/>
            <person name="Pessino S.C."/>
            <person name="Combes M.C."/>
            <person name="Mariac C."/>
            <person name="Albertini E."/>
            <person name="Pupilli F."/>
            <person name="Ortiz J.P.A."/>
            <person name="Leblanc O."/>
        </authorList>
    </citation>
    <scope>NUCLEOTIDE SEQUENCE [LARGE SCALE GENOMIC DNA]</scope>
    <source>
        <strain evidence="2">R1</strain>
        <tissue evidence="2">Leaf</tissue>
    </source>
</reference>
<evidence type="ECO:0000313" key="2">
    <source>
        <dbReference type="EMBL" id="WVZ94236.1"/>
    </source>
</evidence>
<protein>
    <recommendedName>
        <fullName evidence="1">Arabidopsis retrotransposon Orf1 C-terminal domain-containing protein</fullName>
    </recommendedName>
</protein>
<dbReference type="Pfam" id="PF03078">
    <property type="entry name" value="ATHILA"/>
    <property type="match status" value="1"/>
</dbReference>
<feature type="domain" description="Arabidopsis retrotransposon Orf1 C-terminal" evidence="1">
    <location>
        <begin position="77"/>
        <end position="238"/>
    </location>
</feature>
<proteinExistence type="predicted"/>